<protein>
    <submittedName>
        <fullName evidence="1">Uncharacterized protein</fullName>
    </submittedName>
</protein>
<dbReference type="AlphaFoldDB" id="A0A836BW47"/>
<keyword evidence="2" id="KW-1185">Reference proteome</keyword>
<sequence>MLLTKRVAPVSSRQAALLPARPARSVRANLFRGRDPGPTTFADLEAEAPSREQRQRIKATLVDLGFTDQAAEILAYGKVTASNADLLIGDIRASFGIYSSQPAPSATESPLSGVSDWISRLRLPFTGLAIAAGLAALYANRESLGELFAFEVPTPESLSAGAINAVDGALDALESAGVDPSLLDAVDEALFNALQR</sequence>
<dbReference type="Proteomes" id="UP000612055">
    <property type="component" value="Unassembled WGS sequence"/>
</dbReference>
<organism evidence="1 2">
    <name type="scientific">Edaphochlamys debaryana</name>
    <dbReference type="NCBI Taxonomy" id="47281"/>
    <lineage>
        <taxon>Eukaryota</taxon>
        <taxon>Viridiplantae</taxon>
        <taxon>Chlorophyta</taxon>
        <taxon>core chlorophytes</taxon>
        <taxon>Chlorophyceae</taxon>
        <taxon>CS clade</taxon>
        <taxon>Chlamydomonadales</taxon>
        <taxon>Chlamydomonadales incertae sedis</taxon>
        <taxon>Edaphochlamys</taxon>
    </lineage>
</organism>
<gene>
    <name evidence="1" type="ORF">HYH03_010525</name>
</gene>
<evidence type="ECO:0000313" key="2">
    <source>
        <dbReference type="Proteomes" id="UP000612055"/>
    </source>
</evidence>
<name>A0A836BW47_9CHLO</name>
<dbReference type="EMBL" id="JAEHOE010000056">
    <property type="protein sequence ID" value="KAG2491080.1"/>
    <property type="molecule type" value="Genomic_DNA"/>
</dbReference>
<evidence type="ECO:0000313" key="1">
    <source>
        <dbReference type="EMBL" id="KAG2491080.1"/>
    </source>
</evidence>
<proteinExistence type="predicted"/>
<reference evidence="1" key="1">
    <citation type="journal article" date="2020" name="bioRxiv">
        <title>Comparative genomics of Chlamydomonas.</title>
        <authorList>
            <person name="Craig R.J."/>
            <person name="Hasan A.R."/>
            <person name="Ness R.W."/>
            <person name="Keightley P.D."/>
        </authorList>
    </citation>
    <scope>NUCLEOTIDE SEQUENCE</scope>
    <source>
        <strain evidence="1">CCAP 11/70</strain>
    </source>
</reference>
<dbReference type="OrthoDB" id="522997at2759"/>
<accession>A0A836BW47</accession>
<comment type="caution">
    <text evidence="1">The sequence shown here is derived from an EMBL/GenBank/DDBJ whole genome shotgun (WGS) entry which is preliminary data.</text>
</comment>